<reference evidence="15 16" key="1">
    <citation type="submission" date="2021-06" db="EMBL/GenBank/DDBJ databases">
        <title>Caerostris extrusa draft genome.</title>
        <authorList>
            <person name="Kono N."/>
            <person name="Arakawa K."/>
        </authorList>
    </citation>
    <scope>NUCLEOTIDE SEQUENCE [LARGE SCALE GENOMIC DNA]</scope>
</reference>
<dbReference type="AlphaFoldDB" id="A0AAV4S0J7"/>
<keyword evidence="5" id="KW-0479">Metal-binding</keyword>
<evidence type="ECO:0000256" key="14">
    <source>
        <dbReference type="SAM" id="SignalP"/>
    </source>
</evidence>
<organism evidence="15 16">
    <name type="scientific">Caerostris extrusa</name>
    <name type="common">Bark spider</name>
    <name type="synonym">Caerostris bankana</name>
    <dbReference type="NCBI Taxonomy" id="172846"/>
    <lineage>
        <taxon>Eukaryota</taxon>
        <taxon>Metazoa</taxon>
        <taxon>Ecdysozoa</taxon>
        <taxon>Arthropoda</taxon>
        <taxon>Chelicerata</taxon>
        <taxon>Arachnida</taxon>
        <taxon>Araneae</taxon>
        <taxon>Araneomorphae</taxon>
        <taxon>Entelegynae</taxon>
        <taxon>Araneoidea</taxon>
        <taxon>Araneidae</taxon>
        <taxon>Caerostris</taxon>
    </lineage>
</organism>
<evidence type="ECO:0000256" key="8">
    <source>
        <dbReference type="ARBA" id="ARBA00023002"/>
    </source>
</evidence>
<name>A0AAV4S0J7_CAEEX</name>
<dbReference type="Proteomes" id="UP001054945">
    <property type="component" value="Unassembled WGS sequence"/>
</dbReference>
<evidence type="ECO:0000256" key="11">
    <source>
        <dbReference type="ARBA" id="ARBA00023136"/>
    </source>
</evidence>
<dbReference type="PRINTS" id="PR00075">
    <property type="entry name" value="FACDDSATRASE"/>
</dbReference>
<evidence type="ECO:0000256" key="13">
    <source>
        <dbReference type="RuleBase" id="RU000581"/>
    </source>
</evidence>
<dbReference type="GO" id="GO:0005789">
    <property type="term" value="C:endoplasmic reticulum membrane"/>
    <property type="evidence" value="ECO:0007669"/>
    <property type="project" value="TreeGrafter"/>
</dbReference>
<evidence type="ECO:0000256" key="9">
    <source>
        <dbReference type="ARBA" id="ARBA00023004"/>
    </source>
</evidence>
<keyword evidence="14" id="KW-0732">Signal</keyword>
<dbReference type="PANTHER" id="PTHR11351">
    <property type="entry name" value="ACYL-COA DESATURASE"/>
    <property type="match status" value="1"/>
</dbReference>
<evidence type="ECO:0000256" key="10">
    <source>
        <dbReference type="ARBA" id="ARBA00023098"/>
    </source>
</evidence>
<dbReference type="GO" id="GO:0005506">
    <property type="term" value="F:iron ion binding"/>
    <property type="evidence" value="ECO:0007669"/>
    <property type="project" value="TreeGrafter"/>
</dbReference>
<evidence type="ECO:0000256" key="6">
    <source>
        <dbReference type="ARBA" id="ARBA00022832"/>
    </source>
</evidence>
<dbReference type="GO" id="GO:0006636">
    <property type="term" value="P:unsaturated fatty acid biosynthetic process"/>
    <property type="evidence" value="ECO:0007669"/>
    <property type="project" value="TreeGrafter"/>
</dbReference>
<feature type="signal peptide" evidence="14">
    <location>
        <begin position="1"/>
        <end position="21"/>
    </location>
</feature>
<evidence type="ECO:0000256" key="12">
    <source>
        <dbReference type="ARBA" id="ARBA00023160"/>
    </source>
</evidence>
<evidence type="ECO:0000256" key="4">
    <source>
        <dbReference type="ARBA" id="ARBA00022692"/>
    </source>
</evidence>
<gene>
    <name evidence="15" type="primary">SCD</name>
    <name evidence="15" type="ORF">CEXT_561651</name>
</gene>
<dbReference type="InterPro" id="IPR001522">
    <property type="entry name" value="FADS-1_CS"/>
</dbReference>
<keyword evidence="10" id="KW-0443">Lipid metabolism</keyword>
<dbReference type="EMBL" id="BPLR01008606">
    <property type="protein sequence ID" value="GIY25932.1"/>
    <property type="molecule type" value="Genomic_DNA"/>
</dbReference>
<keyword evidence="11" id="KW-0472">Membrane</keyword>
<evidence type="ECO:0000256" key="2">
    <source>
        <dbReference type="ARBA" id="ARBA00009295"/>
    </source>
</evidence>
<protein>
    <submittedName>
        <fullName evidence="15">Acyl-CoA desaturase</fullName>
    </submittedName>
</protein>
<keyword evidence="12 13" id="KW-0275">Fatty acid biosynthesis</keyword>
<evidence type="ECO:0000256" key="5">
    <source>
        <dbReference type="ARBA" id="ARBA00022723"/>
    </source>
</evidence>
<dbReference type="CDD" id="cd03505">
    <property type="entry name" value="Delta9-FADS-like"/>
    <property type="match status" value="1"/>
</dbReference>
<dbReference type="InterPro" id="IPR015876">
    <property type="entry name" value="Acyl-CoA_DS"/>
</dbReference>
<sequence length="204" mass="23223">MAPKNFSILICSLILFLLKNAFLITSVVLKEGLAAEYETFATKPILFCDEKTLAEVFFDENGEMVHCRLHELEEASDADVIIKGVLRSPVCPVLFRHPGRHSVLLLGEKGMVKIFGAGFFRYVICLHFTWCVNSLAHMWGNKPYDKNISAVETKWVSAFAIGEGFHNYHHTFPWDYATSELGYKYNFTTLFIDCMAYLGQAYDL</sequence>
<comment type="similarity">
    <text evidence="2 13">Belongs to the fatty acid desaturase type 1 family.</text>
</comment>
<keyword evidence="16" id="KW-1185">Reference proteome</keyword>
<comment type="subcellular location">
    <subcellularLocation>
        <location evidence="1">Membrane</location>
        <topology evidence="1">Multi-pass membrane protein</topology>
    </subcellularLocation>
</comment>
<keyword evidence="9" id="KW-0408">Iron</keyword>
<dbReference type="PROSITE" id="PS00476">
    <property type="entry name" value="FATTY_ACID_DESATUR_1"/>
    <property type="match status" value="1"/>
</dbReference>
<evidence type="ECO:0000256" key="3">
    <source>
        <dbReference type="ARBA" id="ARBA00022516"/>
    </source>
</evidence>
<feature type="chain" id="PRO_5043775078" evidence="14">
    <location>
        <begin position="22"/>
        <end position="204"/>
    </location>
</feature>
<proteinExistence type="inferred from homology"/>
<keyword evidence="6" id="KW-0276">Fatty acid metabolism</keyword>
<dbReference type="GO" id="GO:0004768">
    <property type="term" value="F:stearoyl-CoA 9-desaturase activity"/>
    <property type="evidence" value="ECO:0007669"/>
    <property type="project" value="TreeGrafter"/>
</dbReference>
<evidence type="ECO:0000256" key="7">
    <source>
        <dbReference type="ARBA" id="ARBA00022989"/>
    </source>
</evidence>
<comment type="caution">
    <text evidence="15">The sequence shown here is derived from an EMBL/GenBank/DDBJ whole genome shotgun (WGS) entry which is preliminary data.</text>
</comment>
<keyword evidence="3 13" id="KW-0444">Lipid biosynthesis</keyword>
<dbReference type="PANTHER" id="PTHR11351:SF31">
    <property type="entry name" value="DESATURASE 1, ISOFORM A-RELATED"/>
    <property type="match status" value="1"/>
</dbReference>
<keyword evidence="8 13" id="KW-0560">Oxidoreductase</keyword>
<keyword evidence="7" id="KW-1133">Transmembrane helix</keyword>
<comment type="cofactor">
    <cofactor evidence="13">
        <name>Fe(2+)</name>
        <dbReference type="ChEBI" id="CHEBI:29033"/>
    </cofactor>
</comment>
<evidence type="ECO:0000313" key="15">
    <source>
        <dbReference type="EMBL" id="GIY25932.1"/>
    </source>
</evidence>
<evidence type="ECO:0000313" key="16">
    <source>
        <dbReference type="Proteomes" id="UP001054945"/>
    </source>
</evidence>
<accession>A0AAV4S0J7</accession>
<evidence type="ECO:0000256" key="1">
    <source>
        <dbReference type="ARBA" id="ARBA00004141"/>
    </source>
</evidence>
<keyword evidence="4 13" id="KW-0812">Transmembrane</keyword>
<comment type="domain">
    <text evidence="13">The histidine box domains are involved in binding the catalytic metal ions.</text>
</comment>